<comment type="similarity">
    <text evidence="2">Belongs to the bacterial solute-binding protein 5 family.</text>
</comment>
<evidence type="ECO:0000313" key="7">
    <source>
        <dbReference type="EMBL" id="SFW79628.1"/>
    </source>
</evidence>
<dbReference type="PIRSF" id="PIRSF002741">
    <property type="entry name" value="MppA"/>
    <property type="match status" value="1"/>
</dbReference>
<dbReference type="Pfam" id="PF00496">
    <property type="entry name" value="SBP_bac_5"/>
    <property type="match status" value="1"/>
</dbReference>
<keyword evidence="3" id="KW-0813">Transport</keyword>
<sequence length="530" mass="54378">MTKTRTAAVLLGVLALAATGCGGPGGGTSAGDGTPVDGKTFSLAIGSDPGTIDPHMTVFSVAIQLDLFLYDSLLGQSADGKPVAGLASKWDATTTSATFTLRQGVTCSDGGPLTAADVAANVNFVGDPANKSPIAGLTIAPGTKATADEATRTVTVTSGKPDAFLLRNVGSLPIACAKGLSDRKLLAKGESGTGMFAITEAVPNDHYTLTRRKDYTWGPGDWKAEPGLPDKVVVRVVPNTTTAANLLLSGELNAAAINGPDRQRLEARKLFHADYLAPLGELFYNQAAGRPGQDEAVRRALTQALDLGQLGKVLTNGAGKPSQGMITAEPKVCSGDTVTGNLPAHDPAAAAAALDAAGWVKGADGVRAKNGKRLTLTVLYGTQLGPTMAPTAELAQQTWKSLGAEVTLKGVDSPGLNQALFGTGEWEVSMGPVGFALPSQLVPFVSGPAAPDGTNFAHIANPAYEQAAQRAAAKAGEASCPDWNEAETALVKRVDAVPYVDSVVPTYASGAKFTFSQGSMMPSSIRMYAK</sequence>
<evidence type="ECO:0000256" key="4">
    <source>
        <dbReference type="ARBA" id="ARBA00022729"/>
    </source>
</evidence>
<evidence type="ECO:0000256" key="2">
    <source>
        <dbReference type="ARBA" id="ARBA00005695"/>
    </source>
</evidence>
<evidence type="ECO:0000313" key="8">
    <source>
        <dbReference type="Proteomes" id="UP000182740"/>
    </source>
</evidence>
<protein>
    <submittedName>
        <fullName evidence="7">Peptide/nickel transport system substrate-binding protein</fullName>
    </submittedName>
</protein>
<dbReference type="STRING" id="546364.SAMN04489730_4786"/>
<accession>A0A1K1S6D3</accession>
<dbReference type="GO" id="GO:0015833">
    <property type="term" value="P:peptide transport"/>
    <property type="evidence" value="ECO:0007669"/>
    <property type="project" value="TreeGrafter"/>
</dbReference>
<dbReference type="PROSITE" id="PS51257">
    <property type="entry name" value="PROKAR_LIPOPROTEIN"/>
    <property type="match status" value="1"/>
</dbReference>
<dbReference type="InterPro" id="IPR039424">
    <property type="entry name" value="SBP_5"/>
</dbReference>
<dbReference type="GO" id="GO:0042597">
    <property type="term" value="C:periplasmic space"/>
    <property type="evidence" value="ECO:0007669"/>
    <property type="project" value="UniProtKB-ARBA"/>
</dbReference>
<evidence type="ECO:0000256" key="1">
    <source>
        <dbReference type="ARBA" id="ARBA00004196"/>
    </source>
</evidence>
<dbReference type="AlphaFoldDB" id="A0A1K1S6D3"/>
<feature type="signal peptide" evidence="5">
    <location>
        <begin position="1"/>
        <end position="22"/>
    </location>
</feature>
<dbReference type="Proteomes" id="UP000182740">
    <property type="component" value="Unassembled WGS sequence"/>
</dbReference>
<dbReference type="GO" id="GO:0030313">
    <property type="term" value="C:cell envelope"/>
    <property type="evidence" value="ECO:0007669"/>
    <property type="project" value="UniProtKB-SubCell"/>
</dbReference>
<dbReference type="Gene3D" id="3.40.190.10">
    <property type="entry name" value="Periplasmic binding protein-like II"/>
    <property type="match status" value="1"/>
</dbReference>
<dbReference type="PANTHER" id="PTHR30290:SF10">
    <property type="entry name" value="PERIPLASMIC OLIGOPEPTIDE-BINDING PROTEIN-RELATED"/>
    <property type="match status" value="1"/>
</dbReference>
<dbReference type="SUPFAM" id="SSF53850">
    <property type="entry name" value="Periplasmic binding protein-like II"/>
    <property type="match status" value="1"/>
</dbReference>
<evidence type="ECO:0000259" key="6">
    <source>
        <dbReference type="Pfam" id="PF00496"/>
    </source>
</evidence>
<dbReference type="GO" id="GO:1904680">
    <property type="term" value="F:peptide transmembrane transporter activity"/>
    <property type="evidence" value="ECO:0007669"/>
    <property type="project" value="TreeGrafter"/>
</dbReference>
<reference evidence="8" key="1">
    <citation type="submission" date="2016-11" db="EMBL/GenBank/DDBJ databases">
        <authorList>
            <person name="Varghese N."/>
            <person name="Submissions S."/>
        </authorList>
    </citation>
    <scope>NUCLEOTIDE SEQUENCE [LARGE SCALE GENOMIC DNA]</scope>
    <source>
        <strain evidence="8">DSM 44671</strain>
    </source>
</reference>
<dbReference type="Gene3D" id="3.10.105.10">
    <property type="entry name" value="Dipeptide-binding Protein, Domain 3"/>
    <property type="match status" value="1"/>
</dbReference>
<dbReference type="InterPro" id="IPR000914">
    <property type="entry name" value="SBP_5_dom"/>
</dbReference>
<evidence type="ECO:0000256" key="3">
    <source>
        <dbReference type="ARBA" id="ARBA00022448"/>
    </source>
</evidence>
<dbReference type="EMBL" id="FPJG01000006">
    <property type="protein sequence ID" value="SFW79628.1"/>
    <property type="molecule type" value="Genomic_DNA"/>
</dbReference>
<dbReference type="PANTHER" id="PTHR30290">
    <property type="entry name" value="PERIPLASMIC BINDING COMPONENT OF ABC TRANSPORTER"/>
    <property type="match status" value="1"/>
</dbReference>
<dbReference type="RefSeq" id="WP_072478354.1">
    <property type="nucleotide sequence ID" value="NZ_FPJG01000006.1"/>
</dbReference>
<dbReference type="OrthoDB" id="9046151at2"/>
<name>A0A1K1S6D3_9PSEU</name>
<feature type="domain" description="Solute-binding protein family 5" evidence="6">
    <location>
        <begin position="81"/>
        <end position="430"/>
    </location>
</feature>
<evidence type="ECO:0000256" key="5">
    <source>
        <dbReference type="SAM" id="SignalP"/>
    </source>
</evidence>
<comment type="subcellular location">
    <subcellularLocation>
        <location evidence="1">Cell envelope</location>
    </subcellularLocation>
</comment>
<proteinExistence type="inferred from homology"/>
<keyword evidence="4 5" id="KW-0732">Signal</keyword>
<feature type="chain" id="PRO_5039146297" evidence="5">
    <location>
        <begin position="23"/>
        <end position="530"/>
    </location>
</feature>
<dbReference type="GO" id="GO:0043190">
    <property type="term" value="C:ATP-binding cassette (ABC) transporter complex"/>
    <property type="evidence" value="ECO:0007669"/>
    <property type="project" value="InterPro"/>
</dbReference>
<organism evidence="7 8">
    <name type="scientific">Amycolatopsis australiensis</name>
    <dbReference type="NCBI Taxonomy" id="546364"/>
    <lineage>
        <taxon>Bacteria</taxon>
        <taxon>Bacillati</taxon>
        <taxon>Actinomycetota</taxon>
        <taxon>Actinomycetes</taxon>
        <taxon>Pseudonocardiales</taxon>
        <taxon>Pseudonocardiaceae</taxon>
        <taxon>Amycolatopsis</taxon>
    </lineage>
</organism>
<dbReference type="InterPro" id="IPR030678">
    <property type="entry name" value="Peptide/Ni-bd"/>
</dbReference>
<gene>
    <name evidence="7" type="ORF">SAMN04489730_4786</name>
</gene>
<keyword evidence="8" id="KW-1185">Reference proteome</keyword>